<protein>
    <submittedName>
        <fullName evidence="1">Uncharacterized protein</fullName>
    </submittedName>
</protein>
<dbReference type="AlphaFoldDB" id="A0A7K1SPW4"/>
<dbReference type="RefSeq" id="WP_157590440.1">
    <property type="nucleotide sequence ID" value="NZ_WPIN01000025.1"/>
</dbReference>
<comment type="caution">
    <text evidence="1">The sequence shown here is derived from an EMBL/GenBank/DDBJ whole genome shotgun (WGS) entry which is preliminary data.</text>
</comment>
<evidence type="ECO:0000313" key="1">
    <source>
        <dbReference type="EMBL" id="MVM35636.1"/>
    </source>
</evidence>
<gene>
    <name evidence="1" type="ORF">GO755_36805</name>
</gene>
<dbReference type="Proteomes" id="UP000436006">
    <property type="component" value="Unassembled WGS sequence"/>
</dbReference>
<reference evidence="1 2" key="1">
    <citation type="submission" date="2019-12" db="EMBL/GenBank/DDBJ databases">
        <title>Spirosoma sp. HMF4905 genome sequencing and assembly.</title>
        <authorList>
            <person name="Kang H."/>
            <person name="Cha I."/>
            <person name="Kim H."/>
            <person name="Joh K."/>
        </authorList>
    </citation>
    <scope>NUCLEOTIDE SEQUENCE [LARGE SCALE GENOMIC DNA]</scope>
    <source>
        <strain evidence="1 2">HMF4905</strain>
    </source>
</reference>
<sequence length="149" mass="16262">MIASWTLPKATSLTAMGDSLRLHKLVIVDPQNRERIVIAAPIPDPIVSGKVAHRRNIVTAGIQFKDPTGTERGGIASLADSSFVVGIDDETGRERAHLYYLPKRGSGLYLQGEKETETVSLFIPLKGANPTLEMTDKTGKKTQLLPNQR</sequence>
<name>A0A7K1SPW4_9BACT</name>
<dbReference type="EMBL" id="WPIN01000025">
    <property type="protein sequence ID" value="MVM35636.1"/>
    <property type="molecule type" value="Genomic_DNA"/>
</dbReference>
<proteinExistence type="predicted"/>
<accession>A0A7K1SPW4</accession>
<evidence type="ECO:0000313" key="2">
    <source>
        <dbReference type="Proteomes" id="UP000436006"/>
    </source>
</evidence>
<organism evidence="1 2">
    <name type="scientific">Spirosoma arboris</name>
    <dbReference type="NCBI Taxonomy" id="2682092"/>
    <lineage>
        <taxon>Bacteria</taxon>
        <taxon>Pseudomonadati</taxon>
        <taxon>Bacteroidota</taxon>
        <taxon>Cytophagia</taxon>
        <taxon>Cytophagales</taxon>
        <taxon>Cytophagaceae</taxon>
        <taxon>Spirosoma</taxon>
    </lineage>
</organism>
<keyword evidence="2" id="KW-1185">Reference proteome</keyword>